<organism evidence="1 2">
    <name type="scientific">Flavobacterium branchiarum</name>
    <dbReference type="NCBI Taxonomy" id="1114870"/>
    <lineage>
        <taxon>Bacteria</taxon>
        <taxon>Pseudomonadati</taxon>
        <taxon>Bacteroidota</taxon>
        <taxon>Flavobacteriia</taxon>
        <taxon>Flavobacteriales</taxon>
        <taxon>Flavobacteriaceae</taxon>
        <taxon>Flavobacterium</taxon>
    </lineage>
</organism>
<dbReference type="EMBL" id="JBHMEX010000013">
    <property type="protein sequence ID" value="MFB9063155.1"/>
    <property type="molecule type" value="Genomic_DNA"/>
</dbReference>
<keyword evidence="2" id="KW-1185">Reference proteome</keyword>
<dbReference type="RefSeq" id="WP_290265982.1">
    <property type="nucleotide sequence ID" value="NZ_JAUFQQ010000005.1"/>
</dbReference>
<protein>
    <submittedName>
        <fullName evidence="1">Uncharacterized protein</fullName>
    </submittedName>
</protein>
<comment type="caution">
    <text evidence="1">The sequence shown here is derived from an EMBL/GenBank/DDBJ whole genome shotgun (WGS) entry which is preliminary data.</text>
</comment>
<evidence type="ECO:0000313" key="2">
    <source>
        <dbReference type="Proteomes" id="UP001589589"/>
    </source>
</evidence>
<gene>
    <name evidence="1" type="ORF">ACFFUQ_03910</name>
</gene>
<name>A0ABV5FI01_9FLAO</name>
<proteinExistence type="predicted"/>
<accession>A0ABV5FI01</accession>
<sequence>MKTDTAPLIDINLNSNALENNSLIAVPTGLKPMYNFTKGDIVSAISVKLNKGKIKLSSKIAKVSFSIDNKHQSHSEKKVSIFVPSNDVPYLICDTNLIFLLSTGKFTKASSLIPGQEIVDKNGNPVLIEGVSLINHNGNGHNISTNAKWDNTPNGHLLLANGIVTGDFTLQIYFDQIPLEMIQ</sequence>
<dbReference type="Proteomes" id="UP001589589">
    <property type="component" value="Unassembled WGS sequence"/>
</dbReference>
<reference evidence="1 2" key="1">
    <citation type="submission" date="2024-09" db="EMBL/GenBank/DDBJ databases">
        <authorList>
            <person name="Sun Q."/>
            <person name="Mori K."/>
        </authorList>
    </citation>
    <scope>NUCLEOTIDE SEQUENCE [LARGE SCALE GENOMIC DNA]</scope>
    <source>
        <strain evidence="1 2">CECT 7908</strain>
    </source>
</reference>
<evidence type="ECO:0000313" key="1">
    <source>
        <dbReference type="EMBL" id="MFB9063155.1"/>
    </source>
</evidence>